<evidence type="ECO:0008006" key="3">
    <source>
        <dbReference type="Google" id="ProtNLM"/>
    </source>
</evidence>
<comment type="caution">
    <text evidence="1">The sequence shown here is derived from an EMBL/GenBank/DDBJ whole genome shotgun (WGS) entry which is preliminary data.</text>
</comment>
<dbReference type="Gene3D" id="3.10.129.10">
    <property type="entry name" value="Hotdog Thioesterase"/>
    <property type="match status" value="1"/>
</dbReference>
<evidence type="ECO:0000313" key="2">
    <source>
        <dbReference type="Proteomes" id="UP000287447"/>
    </source>
</evidence>
<dbReference type="EMBL" id="SADE01000001">
    <property type="protein sequence ID" value="RVU37932.1"/>
    <property type="molecule type" value="Genomic_DNA"/>
</dbReference>
<gene>
    <name evidence="1" type="ORF">EOI86_01100</name>
</gene>
<protein>
    <recommendedName>
        <fullName evidence="3">Thioesterase</fullName>
    </recommendedName>
</protein>
<dbReference type="CDD" id="cd00586">
    <property type="entry name" value="4HBT"/>
    <property type="match status" value="1"/>
</dbReference>
<dbReference type="InterPro" id="IPR029069">
    <property type="entry name" value="HotDog_dom_sf"/>
</dbReference>
<accession>A0A3S2ZA69</accession>
<reference evidence="2" key="1">
    <citation type="submission" date="2019-01" db="EMBL/GenBank/DDBJ databases">
        <title>Gri0909 isolated from a small marine red alga.</title>
        <authorList>
            <person name="Kim J."/>
            <person name="Jeong S.E."/>
            <person name="Jeon C.O."/>
        </authorList>
    </citation>
    <scope>NUCLEOTIDE SEQUENCE [LARGE SCALE GENOMIC DNA]</scope>
    <source>
        <strain evidence="2">Gri0909</strain>
    </source>
</reference>
<dbReference type="SUPFAM" id="SSF54637">
    <property type="entry name" value="Thioesterase/thiol ester dehydrase-isomerase"/>
    <property type="match status" value="1"/>
</dbReference>
<dbReference type="Proteomes" id="UP000287447">
    <property type="component" value="Unassembled WGS sequence"/>
</dbReference>
<name>A0A3S2ZA69_9PROT</name>
<sequence length="171" mass="19281">MKDMSQDTTLTDIDPALIAGCTLRVAPDWIDANGHMNVAYYVQAFDQATDYFLERINLGWSYLEKDNGSTFTADMNVSYINEVHLDAPLAFTTQLIGFDDKRVHYFHQMFHAEEGFLAATNECLSLHVDMSTRKVAPIPSAQVALLQEIQERQAHLPAPSRLGRVMKTKSK</sequence>
<dbReference type="InterPro" id="IPR050563">
    <property type="entry name" value="4-hydroxybenzoyl-CoA_TE"/>
</dbReference>
<dbReference type="AlphaFoldDB" id="A0A3S2ZA69"/>
<proteinExistence type="predicted"/>
<dbReference type="PANTHER" id="PTHR31793:SF2">
    <property type="entry name" value="BLR1345 PROTEIN"/>
    <property type="match status" value="1"/>
</dbReference>
<organism evidence="1 2">
    <name type="scientific">Hwanghaeella grinnelliae</name>
    <dbReference type="NCBI Taxonomy" id="2500179"/>
    <lineage>
        <taxon>Bacteria</taxon>
        <taxon>Pseudomonadati</taxon>
        <taxon>Pseudomonadota</taxon>
        <taxon>Alphaproteobacteria</taxon>
        <taxon>Rhodospirillales</taxon>
        <taxon>Rhodospirillaceae</taxon>
        <taxon>Hwanghaeella</taxon>
    </lineage>
</organism>
<keyword evidence="2" id="KW-1185">Reference proteome</keyword>
<dbReference type="GO" id="GO:0047617">
    <property type="term" value="F:fatty acyl-CoA hydrolase activity"/>
    <property type="evidence" value="ECO:0007669"/>
    <property type="project" value="TreeGrafter"/>
</dbReference>
<dbReference type="PANTHER" id="PTHR31793">
    <property type="entry name" value="4-HYDROXYBENZOYL-COA THIOESTERASE FAMILY MEMBER"/>
    <property type="match status" value="1"/>
</dbReference>
<dbReference type="Pfam" id="PF13279">
    <property type="entry name" value="4HBT_2"/>
    <property type="match status" value="1"/>
</dbReference>
<evidence type="ECO:0000313" key="1">
    <source>
        <dbReference type="EMBL" id="RVU37932.1"/>
    </source>
</evidence>